<dbReference type="Gene3D" id="3.40.50.10320">
    <property type="entry name" value="LmbE-like"/>
    <property type="match status" value="1"/>
</dbReference>
<dbReference type="SUPFAM" id="SSF102588">
    <property type="entry name" value="LmbE-like"/>
    <property type="match status" value="1"/>
</dbReference>
<accession>F9W269</accession>
<dbReference type="Pfam" id="PF02585">
    <property type="entry name" value="PIG-L"/>
    <property type="match status" value="1"/>
</dbReference>
<protein>
    <submittedName>
        <fullName evidence="3">Uncharacterized protein</fullName>
    </submittedName>
</protein>
<gene>
    <name evidence="3" type="ORF">GOALK_120_00150</name>
</gene>
<keyword evidence="2" id="KW-0812">Transmembrane</keyword>
<sequence length="211" mass="23365">MIARSVIVSPHLDDAFLSLGGALLSGVLDACVIVNVFSTSDNTRFGTGDLEEVTARRRSEDGRVFADLSPQRIYLDWPDWPLRFTLPRPRDEDVANVVSAACRVANAAFVLLPASIGQHPDHDFTRQLDRCLSDSGWMVGYYADLPYEQPQCPPGFVASGLRHREDDADEKARRLLLYSSQIAAAYVAADYRRSQRQGFVETVFVPVGSDS</sequence>
<evidence type="ECO:0000256" key="2">
    <source>
        <dbReference type="SAM" id="Phobius"/>
    </source>
</evidence>
<dbReference type="RefSeq" id="WP_006361024.1">
    <property type="nucleotide sequence ID" value="NZ_BACI01000120.1"/>
</dbReference>
<dbReference type="GO" id="GO:0016137">
    <property type="term" value="P:glycoside metabolic process"/>
    <property type="evidence" value="ECO:0007669"/>
    <property type="project" value="UniProtKB-ARBA"/>
</dbReference>
<name>F9W269_9ACTN</name>
<dbReference type="AlphaFoldDB" id="F9W269"/>
<organism evidence="3 4">
    <name type="scientific">Gordonia alkanivorans NBRC 16433</name>
    <dbReference type="NCBI Taxonomy" id="1027371"/>
    <lineage>
        <taxon>Bacteria</taxon>
        <taxon>Bacillati</taxon>
        <taxon>Actinomycetota</taxon>
        <taxon>Actinomycetes</taxon>
        <taxon>Mycobacteriales</taxon>
        <taxon>Gordoniaceae</taxon>
        <taxon>Gordonia</taxon>
    </lineage>
</organism>
<evidence type="ECO:0000313" key="4">
    <source>
        <dbReference type="Proteomes" id="UP000003558"/>
    </source>
</evidence>
<keyword evidence="2" id="KW-0472">Membrane</keyword>
<dbReference type="STRING" id="1027371.GOALK_120_00150"/>
<dbReference type="InterPro" id="IPR024078">
    <property type="entry name" value="LmbE-like_dom_sf"/>
</dbReference>
<keyword evidence="2" id="KW-1133">Transmembrane helix</keyword>
<evidence type="ECO:0000313" key="3">
    <source>
        <dbReference type="EMBL" id="GAA14958.1"/>
    </source>
</evidence>
<dbReference type="Proteomes" id="UP000003558">
    <property type="component" value="Unassembled WGS sequence"/>
</dbReference>
<reference evidence="3 4" key="1">
    <citation type="submission" date="2011-05" db="EMBL/GenBank/DDBJ databases">
        <title>Whole genome shotgun sequence of Gordonia alkanivorans NBRC 16433.</title>
        <authorList>
            <person name="Hosoyama A."/>
            <person name="Nakamura S."/>
            <person name="Takarada H."/>
            <person name="Tsuchikane K."/>
            <person name="Yamazaki S."/>
            <person name="Fujita N."/>
        </authorList>
    </citation>
    <scope>NUCLEOTIDE SEQUENCE [LARGE SCALE GENOMIC DNA]</scope>
    <source>
        <strain evidence="3 4">NBRC 16433</strain>
    </source>
</reference>
<evidence type="ECO:0000256" key="1">
    <source>
        <dbReference type="ARBA" id="ARBA00022833"/>
    </source>
</evidence>
<proteinExistence type="predicted"/>
<dbReference type="InterPro" id="IPR003737">
    <property type="entry name" value="GlcNAc_PI_deacetylase-related"/>
</dbReference>
<keyword evidence="1" id="KW-0862">Zinc</keyword>
<comment type="caution">
    <text evidence="3">The sequence shown here is derived from an EMBL/GenBank/DDBJ whole genome shotgun (WGS) entry which is preliminary data.</text>
</comment>
<feature type="transmembrane region" description="Helical" evidence="2">
    <location>
        <begin position="15"/>
        <end position="37"/>
    </location>
</feature>
<dbReference type="EMBL" id="BACI01000120">
    <property type="protein sequence ID" value="GAA14958.1"/>
    <property type="molecule type" value="Genomic_DNA"/>
</dbReference>